<dbReference type="KEGG" id="gtt:GUITHDRAFT_117407"/>
<protein>
    <recommendedName>
        <fullName evidence="5">RWP-RK domain-containing protein</fullName>
    </recommendedName>
</protein>
<gene>
    <name evidence="6" type="ORF">GUITHDRAFT_117407</name>
</gene>
<evidence type="ECO:0000256" key="2">
    <source>
        <dbReference type="ARBA" id="ARBA00023125"/>
    </source>
</evidence>
<dbReference type="RefSeq" id="XP_005823387.1">
    <property type="nucleotide sequence ID" value="XM_005823330.1"/>
</dbReference>
<evidence type="ECO:0000256" key="1">
    <source>
        <dbReference type="ARBA" id="ARBA00023015"/>
    </source>
</evidence>
<keyword evidence="1" id="KW-0805">Transcription regulation</keyword>
<reference evidence="7" key="3">
    <citation type="submission" date="2016-03" db="UniProtKB">
        <authorList>
            <consortium name="EnsemblProtists"/>
        </authorList>
    </citation>
    <scope>IDENTIFICATION</scope>
</reference>
<dbReference type="OrthoDB" id="6270329at2759"/>
<reference evidence="6 8" key="1">
    <citation type="journal article" date="2012" name="Nature">
        <title>Algal genomes reveal evolutionary mosaicism and the fate of nucleomorphs.</title>
        <authorList>
            <consortium name="DOE Joint Genome Institute"/>
            <person name="Curtis B.A."/>
            <person name="Tanifuji G."/>
            <person name="Burki F."/>
            <person name="Gruber A."/>
            <person name="Irimia M."/>
            <person name="Maruyama S."/>
            <person name="Arias M.C."/>
            <person name="Ball S.G."/>
            <person name="Gile G.H."/>
            <person name="Hirakawa Y."/>
            <person name="Hopkins J.F."/>
            <person name="Kuo A."/>
            <person name="Rensing S.A."/>
            <person name="Schmutz J."/>
            <person name="Symeonidi A."/>
            <person name="Elias M."/>
            <person name="Eveleigh R.J."/>
            <person name="Herman E.K."/>
            <person name="Klute M.J."/>
            <person name="Nakayama T."/>
            <person name="Obornik M."/>
            <person name="Reyes-Prieto A."/>
            <person name="Armbrust E.V."/>
            <person name="Aves S.J."/>
            <person name="Beiko R.G."/>
            <person name="Coutinho P."/>
            <person name="Dacks J.B."/>
            <person name="Durnford D.G."/>
            <person name="Fast N.M."/>
            <person name="Green B.R."/>
            <person name="Grisdale C.J."/>
            <person name="Hempel F."/>
            <person name="Henrissat B."/>
            <person name="Hoppner M.P."/>
            <person name="Ishida K."/>
            <person name="Kim E."/>
            <person name="Koreny L."/>
            <person name="Kroth P.G."/>
            <person name="Liu Y."/>
            <person name="Malik S.B."/>
            <person name="Maier U.G."/>
            <person name="McRose D."/>
            <person name="Mock T."/>
            <person name="Neilson J.A."/>
            <person name="Onodera N.T."/>
            <person name="Poole A.M."/>
            <person name="Pritham E.J."/>
            <person name="Richards T.A."/>
            <person name="Rocap G."/>
            <person name="Roy S.W."/>
            <person name="Sarai C."/>
            <person name="Schaack S."/>
            <person name="Shirato S."/>
            <person name="Slamovits C.H."/>
            <person name="Spencer D.F."/>
            <person name="Suzuki S."/>
            <person name="Worden A.Z."/>
            <person name="Zauner S."/>
            <person name="Barry K."/>
            <person name="Bell C."/>
            <person name="Bharti A.K."/>
            <person name="Crow J.A."/>
            <person name="Grimwood J."/>
            <person name="Kramer R."/>
            <person name="Lindquist E."/>
            <person name="Lucas S."/>
            <person name="Salamov A."/>
            <person name="McFadden G.I."/>
            <person name="Lane C.E."/>
            <person name="Keeling P.J."/>
            <person name="Gray M.W."/>
            <person name="Grigoriev I.V."/>
            <person name="Archibald J.M."/>
        </authorList>
    </citation>
    <scope>NUCLEOTIDE SEQUENCE</scope>
    <source>
        <strain evidence="6 8">CCMP2712</strain>
    </source>
</reference>
<evidence type="ECO:0000259" key="5">
    <source>
        <dbReference type="PROSITE" id="PS51519"/>
    </source>
</evidence>
<keyword evidence="8" id="KW-1185">Reference proteome</keyword>
<proteinExistence type="predicted"/>
<accession>L1IJX9</accession>
<evidence type="ECO:0000313" key="6">
    <source>
        <dbReference type="EMBL" id="EKX36407.1"/>
    </source>
</evidence>
<name>L1IJX9_GUITC</name>
<evidence type="ECO:0000256" key="4">
    <source>
        <dbReference type="ARBA" id="ARBA00023242"/>
    </source>
</evidence>
<evidence type="ECO:0000313" key="8">
    <source>
        <dbReference type="Proteomes" id="UP000011087"/>
    </source>
</evidence>
<dbReference type="EMBL" id="JH993074">
    <property type="protein sequence ID" value="EKX36407.1"/>
    <property type="molecule type" value="Genomic_DNA"/>
</dbReference>
<dbReference type="GO" id="GO:0003677">
    <property type="term" value="F:DNA binding"/>
    <property type="evidence" value="ECO:0007669"/>
    <property type="project" value="UniProtKB-KW"/>
</dbReference>
<evidence type="ECO:0000313" key="7">
    <source>
        <dbReference type="EnsemblProtists" id="EKX36407"/>
    </source>
</evidence>
<dbReference type="PROSITE" id="PS51519">
    <property type="entry name" value="RWP_RK"/>
    <property type="match status" value="1"/>
</dbReference>
<keyword evidence="4" id="KW-0539">Nucleus</keyword>
<dbReference type="AlphaFoldDB" id="L1IJX9"/>
<dbReference type="EnsemblProtists" id="EKX36407">
    <property type="protein sequence ID" value="EKX36407"/>
    <property type="gene ID" value="GUITHDRAFT_117407"/>
</dbReference>
<feature type="domain" description="RWP-RK" evidence="5">
    <location>
        <begin position="1"/>
        <end position="70"/>
    </location>
</feature>
<dbReference type="PaxDb" id="55529-EKX36407"/>
<keyword evidence="2" id="KW-0238">DNA-binding</keyword>
<dbReference type="InterPro" id="IPR003035">
    <property type="entry name" value="RWP-RK_dom"/>
</dbReference>
<dbReference type="HOGENOM" id="CLU_2676294_0_0_1"/>
<sequence length="75" mass="8589">MKLLRSHFHETLETAAAKIGIGKSTMKVVCRKLGLKKWPYTNKGKKRTEKKKALVKLEQTLRQSQQQQLLAAGRK</sequence>
<reference evidence="8" key="2">
    <citation type="submission" date="2012-11" db="EMBL/GenBank/DDBJ databases">
        <authorList>
            <person name="Kuo A."/>
            <person name="Curtis B.A."/>
            <person name="Tanifuji G."/>
            <person name="Burki F."/>
            <person name="Gruber A."/>
            <person name="Irimia M."/>
            <person name="Maruyama S."/>
            <person name="Arias M.C."/>
            <person name="Ball S.G."/>
            <person name="Gile G.H."/>
            <person name="Hirakawa Y."/>
            <person name="Hopkins J.F."/>
            <person name="Rensing S.A."/>
            <person name="Schmutz J."/>
            <person name="Symeonidi A."/>
            <person name="Elias M."/>
            <person name="Eveleigh R.J."/>
            <person name="Herman E.K."/>
            <person name="Klute M.J."/>
            <person name="Nakayama T."/>
            <person name="Obornik M."/>
            <person name="Reyes-Prieto A."/>
            <person name="Armbrust E.V."/>
            <person name="Aves S.J."/>
            <person name="Beiko R.G."/>
            <person name="Coutinho P."/>
            <person name="Dacks J.B."/>
            <person name="Durnford D.G."/>
            <person name="Fast N.M."/>
            <person name="Green B.R."/>
            <person name="Grisdale C."/>
            <person name="Hempe F."/>
            <person name="Henrissat B."/>
            <person name="Hoppner M.P."/>
            <person name="Ishida K.-I."/>
            <person name="Kim E."/>
            <person name="Koreny L."/>
            <person name="Kroth P.G."/>
            <person name="Liu Y."/>
            <person name="Malik S.-B."/>
            <person name="Maier U.G."/>
            <person name="McRose D."/>
            <person name="Mock T."/>
            <person name="Neilson J.A."/>
            <person name="Onodera N.T."/>
            <person name="Poole A.M."/>
            <person name="Pritham E.J."/>
            <person name="Richards T.A."/>
            <person name="Rocap G."/>
            <person name="Roy S.W."/>
            <person name="Sarai C."/>
            <person name="Schaack S."/>
            <person name="Shirato S."/>
            <person name="Slamovits C.H."/>
            <person name="Spencer D.F."/>
            <person name="Suzuki S."/>
            <person name="Worden A.Z."/>
            <person name="Zauner S."/>
            <person name="Barry K."/>
            <person name="Bell C."/>
            <person name="Bharti A.K."/>
            <person name="Crow J.A."/>
            <person name="Grimwood J."/>
            <person name="Kramer R."/>
            <person name="Lindquist E."/>
            <person name="Lucas S."/>
            <person name="Salamov A."/>
            <person name="McFadden G.I."/>
            <person name="Lane C.E."/>
            <person name="Keeling P.J."/>
            <person name="Gray M.W."/>
            <person name="Grigoriev I.V."/>
            <person name="Archibald J.M."/>
        </authorList>
    </citation>
    <scope>NUCLEOTIDE SEQUENCE</scope>
    <source>
        <strain evidence="8">CCMP2712</strain>
    </source>
</reference>
<evidence type="ECO:0000256" key="3">
    <source>
        <dbReference type="ARBA" id="ARBA00023163"/>
    </source>
</evidence>
<keyword evidence="3" id="KW-0804">Transcription</keyword>
<dbReference type="GeneID" id="17293173"/>
<organism evidence="6">
    <name type="scientific">Guillardia theta (strain CCMP2712)</name>
    <name type="common">Cryptophyte</name>
    <dbReference type="NCBI Taxonomy" id="905079"/>
    <lineage>
        <taxon>Eukaryota</taxon>
        <taxon>Cryptophyceae</taxon>
        <taxon>Pyrenomonadales</taxon>
        <taxon>Geminigeraceae</taxon>
        <taxon>Guillardia</taxon>
    </lineage>
</organism>
<dbReference type="Proteomes" id="UP000011087">
    <property type="component" value="Unassembled WGS sequence"/>
</dbReference>
<dbReference type="Pfam" id="PF02042">
    <property type="entry name" value="RWP-RK"/>
    <property type="match status" value="1"/>
</dbReference>